<feature type="compositionally biased region" description="Gly residues" evidence="1">
    <location>
        <begin position="201"/>
        <end position="225"/>
    </location>
</feature>
<evidence type="ECO:0000313" key="3">
    <source>
        <dbReference type="EMBL" id="SDE36306.1"/>
    </source>
</evidence>
<accession>A0A1G7CC52</accession>
<dbReference type="EMBL" id="FNAO01000004">
    <property type="protein sequence ID" value="SDE36306.1"/>
    <property type="molecule type" value="Genomic_DNA"/>
</dbReference>
<organism evidence="3 4">
    <name type="scientific">Pricia antarctica</name>
    <dbReference type="NCBI Taxonomy" id="641691"/>
    <lineage>
        <taxon>Bacteria</taxon>
        <taxon>Pseudomonadati</taxon>
        <taxon>Bacteroidota</taxon>
        <taxon>Flavobacteriia</taxon>
        <taxon>Flavobacteriales</taxon>
        <taxon>Flavobacteriaceae</taxon>
        <taxon>Pricia</taxon>
    </lineage>
</organism>
<proteinExistence type="predicted"/>
<evidence type="ECO:0000313" key="4">
    <source>
        <dbReference type="Proteomes" id="UP000199109"/>
    </source>
</evidence>
<dbReference type="RefSeq" id="WP_091868196.1">
    <property type="nucleotide sequence ID" value="NZ_FNAO01000004.1"/>
</dbReference>
<keyword evidence="2" id="KW-0732">Signal</keyword>
<evidence type="ECO:0000256" key="2">
    <source>
        <dbReference type="SAM" id="SignalP"/>
    </source>
</evidence>
<evidence type="ECO:0000256" key="1">
    <source>
        <dbReference type="SAM" id="MobiDB-lite"/>
    </source>
</evidence>
<keyword evidence="4" id="KW-1185">Reference proteome</keyword>
<sequence length="249" mass="27767">MKIKLAILHFLICSVIIAQDESTFMGSEDNIEYKANFDGKDLYVTLHAEFKETMQVMLHRGYTIYFDVKGKKKKNVSIQYPLKTERPEKGTRPERGERSGNGEQNGPDINKMLENLPKTANYTSYDSSQDFNLDLNSLGIEMNYSYEESTEVGPILEFHLKIPASKIIKENEDLSKLSIGVVSTKQEQKENKQQANMGRSGRQGGGQGGRARGGGGGRGGAGNRGGSTQARELVQEATIDFWFDLNDKK</sequence>
<evidence type="ECO:0008006" key="5">
    <source>
        <dbReference type="Google" id="ProtNLM"/>
    </source>
</evidence>
<reference evidence="3 4" key="1">
    <citation type="submission" date="2016-10" db="EMBL/GenBank/DDBJ databases">
        <authorList>
            <person name="de Groot N.N."/>
        </authorList>
    </citation>
    <scope>NUCLEOTIDE SEQUENCE [LARGE SCALE GENOMIC DNA]</scope>
    <source>
        <strain evidence="3 4">DSM 23421</strain>
    </source>
</reference>
<gene>
    <name evidence="3" type="ORF">SAMN05421636_104483</name>
</gene>
<dbReference type="OrthoDB" id="1144986at2"/>
<feature type="region of interest" description="Disordered" evidence="1">
    <location>
        <begin position="183"/>
        <end position="231"/>
    </location>
</feature>
<dbReference type="Proteomes" id="UP000199109">
    <property type="component" value="Unassembled WGS sequence"/>
</dbReference>
<protein>
    <recommendedName>
        <fullName evidence="5">GLPGLI family protein</fullName>
    </recommendedName>
</protein>
<feature type="signal peptide" evidence="2">
    <location>
        <begin position="1"/>
        <end position="18"/>
    </location>
</feature>
<feature type="chain" id="PRO_5011540212" description="GLPGLI family protein" evidence="2">
    <location>
        <begin position="19"/>
        <end position="249"/>
    </location>
</feature>
<dbReference type="AlphaFoldDB" id="A0A1G7CC52"/>
<feature type="region of interest" description="Disordered" evidence="1">
    <location>
        <begin position="79"/>
        <end position="112"/>
    </location>
</feature>
<feature type="compositionally biased region" description="Basic and acidic residues" evidence="1">
    <location>
        <begin position="83"/>
        <end position="100"/>
    </location>
</feature>
<dbReference type="STRING" id="641691.SAMN05421636_104483"/>
<name>A0A1G7CC52_9FLAO</name>